<gene>
    <name evidence="2" type="ORF">E0L32_004639</name>
</gene>
<evidence type="ECO:0000256" key="1">
    <source>
        <dbReference type="SAM" id="MobiDB-lite"/>
    </source>
</evidence>
<dbReference type="InParanoid" id="A0A507AZE9"/>
<name>A0A507AZE9_9PEZI</name>
<dbReference type="AlphaFoldDB" id="A0A507AZE9"/>
<dbReference type="EMBL" id="SKBQ01000022">
    <property type="protein sequence ID" value="TPX15362.1"/>
    <property type="molecule type" value="Genomic_DNA"/>
</dbReference>
<evidence type="ECO:0000313" key="3">
    <source>
        <dbReference type="Proteomes" id="UP000319257"/>
    </source>
</evidence>
<dbReference type="Proteomes" id="UP000319257">
    <property type="component" value="Unassembled WGS sequence"/>
</dbReference>
<reference evidence="2 3" key="1">
    <citation type="submission" date="2019-06" db="EMBL/GenBank/DDBJ databases">
        <title>Draft genome sequence of the filamentous fungus Phialemoniopsis curvata isolated from diesel fuel.</title>
        <authorList>
            <person name="Varaljay V.A."/>
            <person name="Lyon W.J."/>
            <person name="Crouch A.L."/>
            <person name="Drake C.E."/>
            <person name="Hollomon J.M."/>
            <person name="Nadeau L.J."/>
            <person name="Nunn H.S."/>
            <person name="Stevenson B.S."/>
            <person name="Bojanowski C.L."/>
            <person name="Crookes-Goodson W.J."/>
        </authorList>
    </citation>
    <scope>NUCLEOTIDE SEQUENCE [LARGE SCALE GENOMIC DNA]</scope>
    <source>
        <strain evidence="2 3">D216</strain>
    </source>
</reference>
<organism evidence="2 3">
    <name type="scientific">Thyridium curvatum</name>
    <dbReference type="NCBI Taxonomy" id="1093900"/>
    <lineage>
        <taxon>Eukaryota</taxon>
        <taxon>Fungi</taxon>
        <taxon>Dikarya</taxon>
        <taxon>Ascomycota</taxon>
        <taxon>Pezizomycotina</taxon>
        <taxon>Sordariomycetes</taxon>
        <taxon>Sordariomycetidae</taxon>
        <taxon>Thyridiales</taxon>
        <taxon>Thyridiaceae</taxon>
        <taxon>Thyridium</taxon>
    </lineage>
</organism>
<dbReference type="GeneID" id="41972086"/>
<dbReference type="RefSeq" id="XP_030997073.1">
    <property type="nucleotide sequence ID" value="XM_031139072.1"/>
</dbReference>
<feature type="compositionally biased region" description="Basic and acidic residues" evidence="1">
    <location>
        <begin position="94"/>
        <end position="111"/>
    </location>
</feature>
<comment type="caution">
    <text evidence="2">The sequence shown here is derived from an EMBL/GenBank/DDBJ whole genome shotgun (WGS) entry which is preliminary data.</text>
</comment>
<evidence type="ECO:0000313" key="2">
    <source>
        <dbReference type="EMBL" id="TPX15362.1"/>
    </source>
</evidence>
<keyword evidence="3" id="KW-1185">Reference proteome</keyword>
<feature type="region of interest" description="Disordered" evidence="1">
    <location>
        <begin position="94"/>
        <end position="114"/>
    </location>
</feature>
<sequence>MNDRTDEAADITAKAMASLKLVEDPYWIRHLRLLRKIHKMPPEIRNQIEGLMLPSNGVNFVAVGRYDAAILPPLHSAPVWEDAMTCIGMELVEDPARDGPRDVEDPKKDETPNFPPYLQSGFVRVMNAVKGSGLAKLQREKSFGPNDMLKRAYYTESGQKLDLNVKDELFYCNEASEIRVKAEGEDDDDTEGASDAAQAGALASGLNKPTDGCLAEGELSPFSDTLTSIEALEILDDLSYRCFACGKHFHLHDIRLHERLRQYARFLQRFPDLESVYLVFPLEKTAENFASGPQEPRYVATGAARFADPQGRRWVQAKGEFSTLWQEAHYY</sequence>
<proteinExistence type="predicted"/>
<protein>
    <submittedName>
        <fullName evidence="2">Uncharacterized protein</fullName>
    </submittedName>
</protein>
<accession>A0A507AZE9</accession>